<dbReference type="PANTHER" id="PTHR43317:SF1">
    <property type="entry name" value="THERMOSPERMINE SYNTHASE ACAULIS5"/>
    <property type="match status" value="1"/>
</dbReference>
<name>A0A8J7J3G8_9RHOB</name>
<sequence>MRNGKGLAALFTLTIFLSASLLFFVQPLFAKLTLPVIGGAPAVWTTAMLFFQTVLIGGYLYAHLLVRFCSTRWQLGIHLAFWGLALFFLPLAIPENWTFDPQGPVTLQTLWLFALGIGIPFAVLSANAPLIQAWYRNSGAPSGDDPYFLYGASNLGSMTALLAFPLLAEPIFGASAIGWGWAVGFMVFGACLAGIAAVFFTRPATPTQSANIAPTSGTPTTRITADQVATWLMLAFVPSSLMLAVTTKISTDMGTIPMVWILPLALFLATFPLTFRQRAFMPDSWLKTLFSISVLFLIYVFSTSALAHGSVLMATALLLAFFSVALFAHRQLYLARPDGSQLTIFYLIMSVGGALGGLYNSIVAPAVFDALREGPTTVAMAVIIPVFLAQNQLNKTTTRVVIAIAVILAAITLALTAFTGNLVYLMVVAGMALVVALLIASRMITFVIALITVTVSGAFLEYREVVFSDRSFFGTHLVRDLPAPYSMRYYFNGTTVHGLQRLEDLDSDRPVPLGYYHPELPMARVLNSTLALSASDIGIVGLGIGSLACYRTPGQIYHFYEIDSLVDQIARDPALFTYMSTCAADQPTYLGDARVVLEGQADLKMSVLVIDAYSSDAVPVHLTTTEAMQLYFDRVEDNGVVLYHISNRFYDIHLPLARSAEALGLNIWMHDETLTERQADDNAFRSTVVMVARPGAQVDDILGDENWHQIDSDGGRVWTDDYANPLSILRIFR</sequence>
<dbReference type="AlphaFoldDB" id="A0A8J7J3G8"/>
<keyword evidence="1" id="KW-0620">Polyamine biosynthesis</keyword>
<feature type="transmembrane region" description="Helical" evidence="2">
    <location>
        <begin position="374"/>
        <end position="393"/>
    </location>
</feature>
<feature type="transmembrane region" description="Helical" evidence="2">
    <location>
        <begin position="400"/>
        <end position="418"/>
    </location>
</feature>
<dbReference type="Proteomes" id="UP000640583">
    <property type="component" value="Unassembled WGS sequence"/>
</dbReference>
<dbReference type="InterPro" id="IPR029063">
    <property type="entry name" value="SAM-dependent_MTases_sf"/>
</dbReference>
<evidence type="ECO:0000313" key="3">
    <source>
        <dbReference type="EMBL" id="MBI1492525.1"/>
    </source>
</evidence>
<keyword evidence="2" id="KW-0812">Transmembrane</keyword>
<dbReference type="PANTHER" id="PTHR43317">
    <property type="entry name" value="THERMOSPERMINE SYNTHASE ACAULIS5"/>
    <property type="match status" value="1"/>
</dbReference>
<dbReference type="EMBL" id="JADCKQ010000002">
    <property type="protein sequence ID" value="MBI1492525.1"/>
    <property type="molecule type" value="Genomic_DNA"/>
</dbReference>
<evidence type="ECO:0000256" key="2">
    <source>
        <dbReference type="SAM" id="Phobius"/>
    </source>
</evidence>
<protein>
    <submittedName>
        <fullName evidence="3">Transporter</fullName>
    </submittedName>
</protein>
<dbReference type="GO" id="GO:0006596">
    <property type="term" value="P:polyamine biosynthetic process"/>
    <property type="evidence" value="ECO:0007669"/>
    <property type="project" value="UniProtKB-KW"/>
</dbReference>
<dbReference type="SUPFAM" id="SSF53335">
    <property type="entry name" value="S-adenosyl-L-methionine-dependent methyltransferases"/>
    <property type="match status" value="1"/>
</dbReference>
<gene>
    <name evidence="3" type="ORF">H1D41_02625</name>
</gene>
<feature type="transmembrane region" description="Helical" evidence="2">
    <location>
        <begin position="73"/>
        <end position="93"/>
    </location>
</feature>
<evidence type="ECO:0000313" key="4">
    <source>
        <dbReference type="Proteomes" id="UP000640583"/>
    </source>
</evidence>
<feature type="transmembrane region" description="Helical" evidence="2">
    <location>
        <begin position="113"/>
        <end position="135"/>
    </location>
</feature>
<feature type="transmembrane region" description="Helical" evidence="2">
    <location>
        <begin position="179"/>
        <end position="200"/>
    </location>
</feature>
<keyword evidence="2" id="KW-1133">Transmembrane helix</keyword>
<accession>A0A8J7J3G8</accession>
<evidence type="ECO:0000256" key="1">
    <source>
        <dbReference type="ARBA" id="ARBA00023115"/>
    </source>
</evidence>
<feature type="transmembrane region" description="Helical" evidence="2">
    <location>
        <begin position="285"/>
        <end position="305"/>
    </location>
</feature>
<feature type="transmembrane region" description="Helical" evidence="2">
    <location>
        <begin position="147"/>
        <end position="167"/>
    </location>
</feature>
<feature type="transmembrane region" description="Helical" evidence="2">
    <location>
        <begin position="311"/>
        <end position="332"/>
    </location>
</feature>
<dbReference type="Gene3D" id="3.40.50.150">
    <property type="entry name" value="Vaccinia Virus protein VP39"/>
    <property type="match status" value="1"/>
</dbReference>
<keyword evidence="4" id="KW-1185">Reference proteome</keyword>
<feature type="transmembrane region" description="Helical" evidence="2">
    <location>
        <begin position="40"/>
        <end position="61"/>
    </location>
</feature>
<reference evidence="3" key="1">
    <citation type="submission" date="2020-10" db="EMBL/GenBank/DDBJ databases">
        <title>Paenihalocynthiibacter styelae gen. nov., sp. nov., isolated from stalked sea squirt Styela clava.</title>
        <authorList>
            <person name="Kim Y.-O."/>
            <person name="Yoon J.-H."/>
        </authorList>
    </citation>
    <scope>NUCLEOTIDE SEQUENCE</scope>
    <source>
        <strain evidence="3">MYP1-1</strain>
    </source>
</reference>
<comment type="caution">
    <text evidence="3">The sequence shown here is derived from an EMBL/GenBank/DDBJ whole genome shotgun (WGS) entry which is preliminary data.</text>
</comment>
<organism evidence="3 4">
    <name type="scientific">Halocynthiibacter styelae</name>
    <dbReference type="NCBI Taxonomy" id="2761955"/>
    <lineage>
        <taxon>Bacteria</taxon>
        <taxon>Pseudomonadati</taxon>
        <taxon>Pseudomonadota</taxon>
        <taxon>Alphaproteobacteria</taxon>
        <taxon>Rhodobacterales</taxon>
        <taxon>Paracoccaceae</taxon>
        <taxon>Halocynthiibacter</taxon>
    </lineage>
</organism>
<feature type="transmembrane region" description="Helical" evidence="2">
    <location>
        <begin position="424"/>
        <end position="453"/>
    </location>
</feature>
<proteinExistence type="predicted"/>
<feature type="transmembrane region" description="Helical" evidence="2">
    <location>
        <begin position="255"/>
        <end position="273"/>
    </location>
</feature>
<feature type="transmembrane region" description="Helical" evidence="2">
    <location>
        <begin position="344"/>
        <end position="368"/>
    </location>
</feature>
<feature type="transmembrane region" description="Helical" evidence="2">
    <location>
        <begin position="228"/>
        <end position="249"/>
    </location>
</feature>
<keyword evidence="2" id="KW-0472">Membrane</keyword>